<dbReference type="FunFam" id="3.30.70.1430:FF:000001">
    <property type="entry name" value="Efflux pump membrane transporter"/>
    <property type="match status" value="1"/>
</dbReference>
<proteinExistence type="inferred from homology"/>
<sequence>MAQFFINRPIFAWVIAIVIMLAGAMSIRSLPLEQYPDIAPPRVSISATYTGASAKTVEESVTQVIEQQLKGLDNLIYMGSTSDASGGSRTTLTFNAGTNIDVAQVQVQNKLQQAMSRLPPAVQSRGVTVTKGGNDYLMIITFTSPDPSVTQVDIGDYISSNLVDVISRIDGVGDVATLGTPYAMRVWMDPAKLEKFALMPSDVGNAINAQNAQVSAGQLGALPAVGEQQLNATITARSKLQSREEFENIVLKVATDGSVVRLKDVARIELGAENLTITSRLNGQPGAGMGVVLADGANAMAVAEAVNAKIAELRPFFPYQLKPFTSYDTTPFVDASIDEVVKALAEAMLLVVLVMYLFLQNFRATLIPAIAVPVVLLGTFGVLSAAGYSINTLTMFAMVLAIGLLVDDAIVVVENVERVMSEEGLPPKEATRKSMAEITPALVGIALTLSAVFIPMAFFGGSTGVIYRQFSITIVSAMVLSVLVALTLTPALCATLLKPIPKGQHSPHGGTPRRGPLGWVDRFFTGFNHRFDRTADGYQRGVGRTVRRGGRMMLIYALIVGGMAVLFMRLPTAFLPNEDQGAVQVQITLPAGSSNTRLQAVMAEVQKYFAAQPDVVSFNSITGSNGDQSSARGFVRLKDWSERPLASQSADAIARKATADLRKIRDARIFVILPPAVRGLGANAGFNFHLKDLNGLGHDALVAARDKVLQLAGQHAELSNVRSNNPDDTSQLGVAIDDAKAGALGLATADINSTLSSAIGGTYVNDFLNKGRVKRVYMQGDAPYRMLPQDIGPWTVRNSLGQMVPFSSFSSTSWTYGSPQLQRYNGSPSYEFVGDAATGVSSGAAMAAVDDIMKEMPPGIGYEWTGASFQERLSGSQAPVLYAVSILFVFLCLAALYESWSVPFSVILVVPLGIVGALLGIGIRGLSNDVYFQVGLLTTVGLSSKNAILIVEFATQLQAQGKSVIDATLQAVRLRLRPILMTSLAFGFGVLPLAIGTGAGAGGRQAIGTAVLGGMVSATVLGIFFVPVFFVLIRSFFANRAARADAATPPGDAGGTPPPAGPASPAHGASA</sequence>
<evidence type="ECO:0000313" key="11">
    <source>
        <dbReference type="EMBL" id="SFE12667.1"/>
    </source>
</evidence>
<keyword evidence="12" id="KW-1185">Reference proteome</keyword>
<keyword evidence="7 9" id="KW-1133">Transmembrane helix</keyword>
<accession>A0A1I1XZ33</accession>
<evidence type="ECO:0000313" key="12">
    <source>
        <dbReference type="Proteomes" id="UP000199517"/>
    </source>
</evidence>
<evidence type="ECO:0000256" key="10">
    <source>
        <dbReference type="SAM" id="MobiDB-lite"/>
    </source>
</evidence>
<feature type="transmembrane region" description="Helical" evidence="9">
    <location>
        <begin position="434"/>
        <end position="458"/>
    </location>
</feature>
<evidence type="ECO:0000256" key="7">
    <source>
        <dbReference type="ARBA" id="ARBA00022989"/>
    </source>
</evidence>
<dbReference type="FunFam" id="1.20.1640.10:FF:000001">
    <property type="entry name" value="Efflux pump membrane transporter"/>
    <property type="match status" value="1"/>
</dbReference>
<dbReference type="RefSeq" id="WP_092955907.1">
    <property type="nucleotide sequence ID" value="NZ_FOMQ01000015.1"/>
</dbReference>
<feature type="transmembrane region" description="Helical" evidence="9">
    <location>
        <begin position="366"/>
        <end position="387"/>
    </location>
</feature>
<feature type="transmembrane region" description="Helical" evidence="9">
    <location>
        <begin position="930"/>
        <end position="955"/>
    </location>
</feature>
<dbReference type="Gene3D" id="3.30.70.1430">
    <property type="entry name" value="Multidrug efflux transporter AcrB pore domain"/>
    <property type="match status" value="2"/>
</dbReference>
<dbReference type="GO" id="GO:0009636">
    <property type="term" value="P:response to toxic substance"/>
    <property type="evidence" value="ECO:0007669"/>
    <property type="project" value="UniProtKB-ARBA"/>
</dbReference>
<dbReference type="STRING" id="32040.SAMN04489710_11533"/>
<dbReference type="Gene3D" id="3.30.70.1320">
    <property type="entry name" value="Multidrug efflux transporter AcrB pore domain like"/>
    <property type="match status" value="1"/>
</dbReference>
<feature type="transmembrane region" description="Helical" evidence="9">
    <location>
        <begin position="880"/>
        <end position="897"/>
    </location>
</feature>
<dbReference type="OrthoDB" id="9176627at2"/>
<feature type="transmembrane region" description="Helical" evidence="9">
    <location>
        <begin position="904"/>
        <end position="924"/>
    </location>
</feature>
<evidence type="ECO:0000256" key="3">
    <source>
        <dbReference type="ARBA" id="ARBA00022448"/>
    </source>
</evidence>
<evidence type="ECO:0000256" key="1">
    <source>
        <dbReference type="ARBA" id="ARBA00004429"/>
    </source>
</evidence>
<dbReference type="PANTHER" id="PTHR32063:SF32">
    <property type="entry name" value="AMINOGLYCOSIDE EFFLUX PUMP-RELATED"/>
    <property type="match status" value="1"/>
</dbReference>
<feature type="transmembrane region" description="Helical" evidence="9">
    <location>
        <begin position="1007"/>
        <end position="1033"/>
    </location>
</feature>
<evidence type="ECO:0000256" key="5">
    <source>
        <dbReference type="ARBA" id="ARBA00022519"/>
    </source>
</evidence>
<dbReference type="GO" id="GO:0005886">
    <property type="term" value="C:plasma membrane"/>
    <property type="evidence" value="ECO:0007669"/>
    <property type="project" value="UniProtKB-SubCell"/>
</dbReference>
<dbReference type="InterPro" id="IPR001036">
    <property type="entry name" value="Acrflvin-R"/>
</dbReference>
<dbReference type="SUPFAM" id="SSF82714">
    <property type="entry name" value="Multidrug efflux transporter AcrB TolC docking domain, DN and DC subdomains"/>
    <property type="match status" value="2"/>
</dbReference>
<comment type="caution">
    <text evidence="9">Lacks conserved residue(s) required for the propagation of feature annotation.</text>
</comment>
<feature type="transmembrane region" description="Helical" evidence="9">
    <location>
        <begin position="470"/>
        <end position="497"/>
    </location>
</feature>
<dbReference type="AlphaFoldDB" id="A0A1I1XZ33"/>
<dbReference type="GO" id="GO:0015562">
    <property type="term" value="F:efflux transmembrane transporter activity"/>
    <property type="evidence" value="ECO:0007669"/>
    <property type="project" value="InterPro"/>
</dbReference>
<keyword evidence="3 9" id="KW-0813">Transport</keyword>
<dbReference type="FunFam" id="3.30.2090.10:FF:000001">
    <property type="entry name" value="Efflux pump membrane transporter"/>
    <property type="match status" value="1"/>
</dbReference>
<protein>
    <recommendedName>
        <fullName evidence="9">Efflux pump membrane transporter</fullName>
    </recommendedName>
</protein>
<dbReference type="InterPro" id="IPR027463">
    <property type="entry name" value="AcrB_DN_DC_subdom"/>
</dbReference>
<name>A0A1I1XZ33_9BURK</name>
<dbReference type="NCBIfam" id="TIGR00915">
    <property type="entry name" value="2A0602"/>
    <property type="match status" value="1"/>
</dbReference>
<dbReference type="PRINTS" id="PR00702">
    <property type="entry name" value="ACRIFLAVINRP"/>
</dbReference>
<dbReference type="Pfam" id="PF00873">
    <property type="entry name" value="ACR_tran"/>
    <property type="match status" value="1"/>
</dbReference>
<evidence type="ECO:0000256" key="4">
    <source>
        <dbReference type="ARBA" id="ARBA00022475"/>
    </source>
</evidence>
<evidence type="ECO:0000256" key="9">
    <source>
        <dbReference type="RuleBase" id="RU364070"/>
    </source>
</evidence>
<dbReference type="Proteomes" id="UP000199517">
    <property type="component" value="Unassembled WGS sequence"/>
</dbReference>
<dbReference type="Gene3D" id="3.30.2090.10">
    <property type="entry name" value="Multidrug efflux transporter AcrB TolC docking domain, DN and DC subdomains"/>
    <property type="match status" value="2"/>
</dbReference>
<reference evidence="12" key="1">
    <citation type="submission" date="2016-10" db="EMBL/GenBank/DDBJ databases">
        <authorList>
            <person name="Varghese N."/>
            <person name="Submissions S."/>
        </authorList>
    </citation>
    <scope>NUCLEOTIDE SEQUENCE [LARGE SCALE GENOMIC DNA]</scope>
    <source>
        <strain evidence="12">DSM 7481</strain>
    </source>
</reference>
<dbReference type="PANTHER" id="PTHR32063">
    <property type="match status" value="1"/>
</dbReference>
<keyword evidence="5 9" id="KW-0997">Cell inner membrane</keyword>
<feature type="transmembrane region" description="Helical" evidence="9">
    <location>
        <begin position="976"/>
        <end position="995"/>
    </location>
</feature>
<evidence type="ECO:0000256" key="2">
    <source>
        <dbReference type="ARBA" id="ARBA00010942"/>
    </source>
</evidence>
<dbReference type="Gene3D" id="1.20.1640.10">
    <property type="entry name" value="Multidrug efflux transporter AcrB transmembrane domain"/>
    <property type="match status" value="2"/>
</dbReference>
<keyword evidence="8 9" id="KW-0472">Membrane</keyword>
<comment type="subcellular location">
    <subcellularLocation>
        <location evidence="1 9">Cell inner membrane</location>
        <topology evidence="1 9">Multi-pass membrane protein</topology>
    </subcellularLocation>
</comment>
<feature type="transmembrane region" description="Helical" evidence="9">
    <location>
        <begin position="553"/>
        <end position="570"/>
    </location>
</feature>
<dbReference type="GO" id="GO:0042910">
    <property type="term" value="F:xenobiotic transmembrane transporter activity"/>
    <property type="evidence" value="ECO:0007669"/>
    <property type="project" value="TreeGrafter"/>
</dbReference>
<organism evidence="11 12">
    <name type="scientific">Paracidovorax konjaci</name>
    <dbReference type="NCBI Taxonomy" id="32040"/>
    <lineage>
        <taxon>Bacteria</taxon>
        <taxon>Pseudomonadati</taxon>
        <taxon>Pseudomonadota</taxon>
        <taxon>Betaproteobacteria</taxon>
        <taxon>Burkholderiales</taxon>
        <taxon>Comamonadaceae</taxon>
        <taxon>Paracidovorax</taxon>
    </lineage>
</organism>
<dbReference type="EMBL" id="FOMQ01000015">
    <property type="protein sequence ID" value="SFE12667.1"/>
    <property type="molecule type" value="Genomic_DNA"/>
</dbReference>
<dbReference type="NCBIfam" id="NF000282">
    <property type="entry name" value="RND_permease_1"/>
    <property type="match status" value="1"/>
</dbReference>
<gene>
    <name evidence="11" type="ORF">SAMN04489710_11533</name>
</gene>
<dbReference type="SUPFAM" id="SSF82693">
    <property type="entry name" value="Multidrug efflux transporter AcrB pore domain, PN1, PN2, PC1 and PC2 subdomains"/>
    <property type="match status" value="4"/>
</dbReference>
<comment type="similarity">
    <text evidence="2 9">Belongs to the resistance-nodulation-cell division (RND) (TC 2.A.6) family.</text>
</comment>
<dbReference type="Gene3D" id="3.30.70.1440">
    <property type="entry name" value="Multidrug efflux transporter AcrB pore domain"/>
    <property type="match status" value="1"/>
</dbReference>
<feature type="transmembrane region" description="Helical" evidence="9">
    <location>
        <begin position="340"/>
        <end position="359"/>
    </location>
</feature>
<evidence type="ECO:0000256" key="8">
    <source>
        <dbReference type="ARBA" id="ARBA00023136"/>
    </source>
</evidence>
<keyword evidence="4" id="KW-1003">Cell membrane</keyword>
<feature type="region of interest" description="Disordered" evidence="10">
    <location>
        <begin position="1047"/>
        <end position="1071"/>
    </location>
</feature>
<dbReference type="SUPFAM" id="SSF82866">
    <property type="entry name" value="Multidrug efflux transporter AcrB transmembrane domain"/>
    <property type="match status" value="2"/>
</dbReference>
<dbReference type="InterPro" id="IPR004764">
    <property type="entry name" value="MdtF-like"/>
</dbReference>
<evidence type="ECO:0000256" key="6">
    <source>
        <dbReference type="ARBA" id="ARBA00022692"/>
    </source>
</evidence>
<keyword evidence="6 9" id="KW-0812">Transmembrane</keyword>